<organism evidence="1 2">
    <name type="scientific">Streptomyces chengmaiensis</name>
    <dbReference type="NCBI Taxonomy" id="3040919"/>
    <lineage>
        <taxon>Bacteria</taxon>
        <taxon>Bacillati</taxon>
        <taxon>Actinomycetota</taxon>
        <taxon>Actinomycetes</taxon>
        <taxon>Kitasatosporales</taxon>
        <taxon>Streptomycetaceae</taxon>
        <taxon>Streptomyces</taxon>
    </lineage>
</organism>
<gene>
    <name evidence="1" type="ORF">QCN29_05710</name>
</gene>
<evidence type="ECO:0000313" key="2">
    <source>
        <dbReference type="Proteomes" id="UP001223144"/>
    </source>
</evidence>
<dbReference type="Proteomes" id="UP001223144">
    <property type="component" value="Unassembled WGS sequence"/>
</dbReference>
<comment type="caution">
    <text evidence="1">The sequence shown here is derived from an EMBL/GenBank/DDBJ whole genome shotgun (WGS) entry which is preliminary data.</text>
</comment>
<reference evidence="1 2" key="1">
    <citation type="submission" date="2023-04" db="EMBL/GenBank/DDBJ databases">
        <title>Streptomyces chengmaiensis sp. nov. isolated from the stem of mangrove plant in Hainan.</title>
        <authorList>
            <person name="Huang X."/>
            <person name="Zhou S."/>
            <person name="Chu X."/>
            <person name="Xie Y."/>
            <person name="Lin Y."/>
        </authorList>
    </citation>
    <scope>NUCLEOTIDE SEQUENCE [LARGE SCALE GENOMIC DNA]</scope>
    <source>
        <strain evidence="1 2">HNM0663</strain>
    </source>
</reference>
<dbReference type="EMBL" id="JARWBG010000004">
    <property type="protein sequence ID" value="MDH2388292.1"/>
    <property type="molecule type" value="Genomic_DNA"/>
</dbReference>
<sequence length="80" mass="8766">MSSQTQQSTAPAATNQGSHHYVLTLELPGRMSSTWYGTFTPTPGASRHDVFTALRNQIGEQNPELSTGNVVFFSLEPNRL</sequence>
<name>A0ABT6HJ08_9ACTN</name>
<proteinExistence type="predicted"/>
<keyword evidence="2" id="KW-1185">Reference proteome</keyword>
<protein>
    <submittedName>
        <fullName evidence="1">Uncharacterized protein</fullName>
    </submittedName>
</protein>
<dbReference type="RefSeq" id="WP_279926590.1">
    <property type="nucleotide sequence ID" value="NZ_JARWBG010000004.1"/>
</dbReference>
<accession>A0ABT6HJ08</accession>
<evidence type="ECO:0000313" key="1">
    <source>
        <dbReference type="EMBL" id="MDH2388292.1"/>
    </source>
</evidence>